<dbReference type="SMART" id="SM00448">
    <property type="entry name" value="REC"/>
    <property type="match status" value="1"/>
</dbReference>
<evidence type="ECO:0000313" key="6">
    <source>
        <dbReference type="Proteomes" id="UP001501565"/>
    </source>
</evidence>
<dbReference type="InterPro" id="IPR035919">
    <property type="entry name" value="EAL_sf"/>
</dbReference>
<dbReference type="SUPFAM" id="SSF55073">
    <property type="entry name" value="Nucleotide cyclase"/>
    <property type="match status" value="1"/>
</dbReference>
<feature type="modified residue" description="4-aspartylphosphate" evidence="1">
    <location>
        <position position="53"/>
    </location>
</feature>
<protein>
    <submittedName>
        <fullName evidence="5">GGDEF domain-containing response regulator</fullName>
    </submittedName>
</protein>
<evidence type="ECO:0000259" key="3">
    <source>
        <dbReference type="PROSITE" id="PS50883"/>
    </source>
</evidence>
<dbReference type="Gene3D" id="3.20.20.450">
    <property type="entry name" value="EAL domain"/>
    <property type="match status" value="1"/>
</dbReference>
<dbReference type="NCBIfam" id="TIGR00254">
    <property type="entry name" value="GGDEF"/>
    <property type="match status" value="1"/>
</dbReference>
<gene>
    <name evidence="5" type="ORF">GCM10022277_13600</name>
</gene>
<evidence type="ECO:0000313" key="5">
    <source>
        <dbReference type="EMBL" id="GAA3919460.1"/>
    </source>
</evidence>
<dbReference type="PROSITE" id="PS50883">
    <property type="entry name" value="EAL"/>
    <property type="match status" value="1"/>
</dbReference>
<dbReference type="PANTHER" id="PTHR44757:SF2">
    <property type="entry name" value="BIOFILM ARCHITECTURE MAINTENANCE PROTEIN MBAA"/>
    <property type="match status" value="1"/>
</dbReference>
<dbReference type="SUPFAM" id="SSF52172">
    <property type="entry name" value="CheY-like"/>
    <property type="match status" value="1"/>
</dbReference>
<dbReference type="Gene3D" id="3.30.70.270">
    <property type="match status" value="1"/>
</dbReference>
<dbReference type="InterPro" id="IPR029787">
    <property type="entry name" value="Nucleotide_cyclase"/>
</dbReference>
<dbReference type="Proteomes" id="UP001501565">
    <property type="component" value="Unassembled WGS sequence"/>
</dbReference>
<feature type="domain" description="GGDEF" evidence="4">
    <location>
        <begin position="171"/>
        <end position="304"/>
    </location>
</feature>
<keyword evidence="1" id="KW-0597">Phosphoprotein</keyword>
<dbReference type="Pfam" id="PF00990">
    <property type="entry name" value="GGDEF"/>
    <property type="match status" value="1"/>
</dbReference>
<proteinExistence type="predicted"/>
<accession>A0ABP7MFL2</accession>
<dbReference type="CDD" id="cd01948">
    <property type="entry name" value="EAL"/>
    <property type="match status" value="1"/>
</dbReference>
<dbReference type="CDD" id="cd01949">
    <property type="entry name" value="GGDEF"/>
    <property type="match status" value="1"/>
</dbReference>
<dbReference type="PROSITE" id="PS50887">
    <property type="entry name" value="GGDEF"/>
    <property type="match status" value="1"/>
</dbReference>
<evidence type="ECO:0000256" key="1">
    <source>
        <dbReference type="PROSITE-ProRule" id="PRU00169"/>
    </source>
</evidence>
<evidence type="ECO:0000259" key="2">
    <source>
        <dbReference type="PROSITE" id="PS50110"/>
    </source>
</evidence>
<dbReference type="InterPro" id="IPR052155">
    <property type="entry name" value="Biofilm_reg_signaling"/>
</dbReference>
<reference evidence="6" key="1">
    <citation type="journal article" date="2019" name="Int. J. Syst. Evol. Microbiol.">
        <title>The Global Catalogue of Microorganisms (GCM) 10K type strain sequencing project: providing services to taxonomists for standard genome sequencing and annotation.</title>
        <authorList>
            <consortium name="The Broad Institute Genomics Platform"/>
            <consortium name="The Broad Institute Genome Sequencing Center for Infectious Disease"/>
            <person name="Wu L."/>
            <person name="Ma J."/>
        </authorList>
    </citation>
    <scope>NUCLEOTIDE SEQUENCE [LARGE SCALE GENOMIC DNA]</scope>
    <source>
        <strain evidence="6">JCM 17551</strain>
    </source>
</reference>
<dbReference type="RefSeq" id="WP_344796799.1">
    <property type="nucleotide sequence ID" value="NZ_BAABBN010000004.1"/>
</dbReference>
<feature type="domain" description="EAL" evidence="3">
    <location>
        <begin position="313"/>
        <end position="566"/>
    </location>
</feature>
<dbReference type="SUPFAM" id="SSF141868">
    <property type="entry name" value="EAL domain-like"/>
    <property type="match status" value="1"/>
</dbReference>
<dbReference type="InterPro" id="IPR043128">
    <property type="entry name" value="Rev_trsase/Diguanyl_cyclase"/>
</dbReference>
<dbReference type="Pfam" id="PF00563">
    <property type="entry name" value="EAL"/>
    <property type="match status" value="1"/>
</dbReference>
<dbReference type="SMART" id="SM00052">
    <property type="entry name" value="EAL"/>
    <property type="match status" value="1"/>
</dbReference>
<dbReference type="InterPro" id="IPR001789">
    <property type="entry name" value="Sig_transdc_resp-reg_receiver"/>
</dbReference>
<comment type="caution">
    <text evidence="5">The sequence shown here is derived from an EMBL/GenBank/DDBJ whole genome shotgun (WGS) entry which is preliminary data.</text>
</comment>
<dbReference type="Pfam" id="PF00072">
    <property type="entry name" value="Response_reg"/>
    <property type="match status" value="1"/>
</dbReference>
<dbReference type="Gene3D" id="3.40.50.2300">
    <property type="match status" value="1"/>
</dbReference>
<evidence type="ECO:0000259" key="4">
    <source>
        <dbReference type="PROSITE" id="PS50887"/>
    </source>
</evidence>
<dbReference type="PANTHER" id="PTHR44757">
    <property type="entry name" value="DIGUANYLATE CYCLASE DGCP"/>
    <property type="match status" value="1"/>
</dbReference>
<dbReference type="InterPro" id="IPR000160">
    <property type="entry name" value="GGDEF_dom"/>
</dbReference>
<dbReference type="SMART" id="SM00267">
    <property type="entry name" value="GGDEF"/>
    <property type="match status" value="1"/>
</dbReference>
<dbReference type="InterPro" id="IPR011006">
    <property type="entry name" value="CheY-like_superfamily"/>
</dbReference>
<dbReference type="InterPro" id="IPR001633">
    <property type="entry name" value="EAL_dom"/>
</dbReference>
<feature type="domain" description="Response regulatory" evidence="2">
    <location>
        <begin position="2"/>
        <end position="120"/>
    </location>
</feature>
<sequence length="568" mass="63928">MDILIVDDDQVDRALVIRTIKKSNLNVNITEAITVDEGLRCYAKQHFDIVLLDYRMPERDGIEMMMEIRNEPRSNDTAIVMMSASEDEALAVECIRAGAQDFITKSEITDTRLRRALLHASTRFDLEKQLFETFQKVKSLAETDALTGLSNRYLFDESLKQALANNRRNKSKLALLLFDLDDFKSVNDTYGHDVGDILLNKIVSRIKGCLRGNELFSRLGGDEFAITLTSLESPENASLVARRILRVLQKPVEIESVTINTSASIGIALCSEYQRTSDDLFKFADIAMYRAKKQGKGQVCFFEPKMQELFHSRLKTETELKQAINKNQLQLHYQPIINPTDAHQVLGFEALVRWKVTNTIRLPEQFLEIAEETHQIIDIDRWVISEALSQQARWNSSARTPPLTMAINVSASHLADSSIVEHVKACLKEHNTIPSSVSIEFTEAALIKNAKSTKAVLKALNELGVKLSLDDFGTGLSSLTQLQDFPLSVLKIDRSLLSDLNDQKTTLIESIVSMASILKLDIVAEGIETDEHQALCQKLKIQQAQGYYFSKPATTKDIESKFINQSDV</sequence>
<name>A0ABP7MFL2_9GAMM</name>
<organism evidence="5 6">
    <name type="scientific">Litoribacillus peritrichatus</name>
    <dbReference type="NCBI Taxonomy" id="718191"/>
    <lineage>
        <taxon>Bacteria</taxon>
        <taxon>Pseudomonadati</taxon>
        <taxon>Pseudomonadota</taxon>
        <taxon>Gammaproteobacteria</taxon>
        <taxon>Oceanospirillales</taxon>
        <taxon>Oceanospirillaceae</taxon>
        <taxon>Litoribacillus</taxon>
    </lineage>
</organism>
<dbReference type="CDD" id="cd00156">
    <property type="entry name" value="REC"/>
    <property type="match status" value="1"/>
</dbReference>
<keyword evidence="6" id="KW-1185">Reference proteome</keyword>
<dbReference type="EMBL" id="BAABBN010000004">
    <property type="protein sequence ID" value="GAA3919460.1"/>
    <property type="molecule type" value="Genomic_DNA"/>
</dbReference>
<dbReference type="PROSITE" id="PS50110">
    <property type="entry name" value="RESPONSE_REGULATORY"/>
    <property type="match status" value="1"/>
</dbReference>